<comment type="caution">
    <text evidence="2">The sequence shown here is derived from an EMBL/GenBank/DDBJ whole genome shotgun (WGS) entry which is preliminary data.</text>
</comment>
<proteinExistence type="predicted"/>
<sequence>MSWLAKMAGLAEVPVFVAFGEGAPADAASVLAKSPGLRVVETPRAAAVLLVVGTIPEALIPQLHRLHDQLPHPRASALWHSRNELSGATRIEEIAKISVLLRAIHRDLLVGSLKTEPDFLPDAPPNEWRGIGPHGQGGKGMMGGTPYGRPMAMTAADLRDGLELDAYTADFGPFLPMLPPGLVLTLTLQGDMIQNVAVAHPPFETQEQRGWVLLNLLGLPALAERMLRATNIGNATLKRLIRLSGARAAIPEGLGRTHDGSDVRTRFDLLTGTSEPIFTLHVQQTGLDDLLIGLEWHEAMLVLNSFDNASLRAICANTSNPEPDAMAGGMDHGVHAGHMS</sequence>
<keyword evidence="3" id="KW-1185">Reference proteome</keyword>
<dbReference type="EMBL" id="ABID01000001">
    <property type="protein sequence ID" value="EDQ05857.1"/>
    <property type="molecule type" value="Genomic_DNA"/>
</dbReference>
<protein>
    <submittedName>
        <fullName evidence="2">Uncharacterized protein</fullName>
    </submittedName>
</protein>
<dbReference type="Proteomes" id="UP000003257">
    <property type="component" value="Unassembled WGS sequence"/>
</dbReference>
<accession>A0ABM9X8J8</accession>
<dbReference type="SUPFAM" id="SSF56770">
    <property type="entry name" value="HydA/Nqo6-like"/>
    <property type="match status" value="1"/>
</dbReference>
<evidence type="ECO:0000313" key="2">
    <source>
        <dbReference type="EMBL" id="EDQ05857.1"/>
    </source>
</evidence>
<gene>
    <name evidence="2" type="ORF">OIHEL45_03565</name>
</gene>
<reference evidence="2 3" key="1">
    <citation type="submission" date="2007-11" db="EMBL/GenBank/DDBJ databases">
        <authorList>
            <person name="Wagner-Dobler I."/>
            <person name="Ferriera S."/>
            <person name="Johnson J."/>
            <person name="Kravitz S."/>
            <person name="Beeson K."/>
            <person name="Sutton G."/>
            <person name="Rogers Y.-H."/>
            <person name="Friedman R."/>
            <person name="Frazier M."/>
            <person name="Venter J.C."/>
        </authorList>
    </citation>
    <scope>NUCLEOTIDE SEQUENCE [LARGE SCALE GENOMIC DNA]</scope>
    <source>
        <strain evidence="2 3">HEL-45</strain>
    </source>
</reference>
<name>A0ABM9X8J8_9RHOB</name>
<evidence type="ECO:0000256" key="1">
    <source>
        <dbReference type="SAM" id="MobiDB-lite"/>
    </source>
</evidence>
<evidence type="ECO:0000313" key="3">
    <source>
        <dbReference type="Proteomes" id="UP000003257"/>
    </source>
</evidence>
<feature type="region of interest" description="Disordered" evidence="1">
    <location>
        <begin position="321"/>
        <end position="340"/>
    </location>
</feature>
<organism evidence="2 3">
    <name type="scientific">Sulfitobacter indolifex HEL-45</name>
    <dbReference type="NCBI Taxonomy" id="391624"/>
    <lineage>
        <taxon>Bacteria</taxon>
        <taxon>Pseudomonadati</taxon>
        <taxon>Pseudomonadota</taxon>
        <taxon>Alphaproteobacteria</taxon>
        <taxon>Rhodobacterales</taxon>
        <taxon>Roseobacteraceae</taxon>
        <taxon>Sulfitobacter</taxon>
    </lineage>
</organism>